<keyword evidence="3" id="KW-1185">Reference proteome</keyword>
<proteinExistence type="predicted"/>
<dbReference type="AlphaFoldDB" id="A0AAU8PJT8"/>
<dbReference type="PROSITE" id="PS51257">
    <property type="entry name" value="PROKAR_LIPOPROTEIN"/>
    <property type="match status" value="1"/>
</dbReference>
<feature type="compositionally biased region" description="Low complexity" evidence="1">
    <location>
        <begin position="26"/>
        <end position="44"/>
    </location>
</feature>
<evidence type="ECO:0000313" key="3">
    <source>
        <dbReference type="Proteomes" id="UP000009229"/>
    </source>
</evidence>
<name>A0AAU8PJT8_DESK7</name>
<dbReference type="Proteomes" id="UP000009229">
    <property type="component" value="Chromosome"/>
</dbReference>
<gene>
    <name evidence="2" type="ordered locus">Desku_2815</name>
</gene>
<dbReference type="KEGG" id="dku:Desku_2815"/>
<organism evidence="2 3">
    <name type="scientific">Desulfofundulus kuznetsovii (strain DSM 6115 / VKM B-1805 / 17)</name>
    <name type="common">Desulfotomaculum kuznetsovii</name>
    <dbReference type="NCBI Taxonomy" id="760568"/>
    <lineage>
        <taxon>Bacteria</taxon>
        <taxon>Bacillati</taxon>
        <taxon>Bacillota</taxon>
        <taxon>Clostridia</taxon>
        <taxon>Eubacteriales</taxon>
        <taxon>Peptococcaceae</taxon>
        <taxon>Desulfofundulus</taxon>
    </lineage>
</organism>
<evidence type="ECO:0000256" key="1">
    <source>
        <dbReference type="SAM" id="MobiDB-lite"/>
    </source>
</evidence>
<evidence type="ECO:0000313" key="2">
    <source>
        <dbReference type="EMBL" id="AEG16327.1"/>
    </source>
</evidence>
<feature type="region of interest" description="Disordered" evidence="1">
    <location>
        <begin position="23"/>
        <end position="44"/>
    </location>
</feature>
<accession>A0AAU8PJT8</accession>
<dbReference type="EMBL" id="CP002770">
    <property type="protein sequence ID" value="AEG16327.1"/>
    <property type="molecule type" value="Genomic_DNA"/>
</dbReference>
<dbReference type="RefSeq" id="WP_013823838.1">
    <property type="nucleotide sequence ID" value="NC_015573.1"/>
</dbReference>
<reference evidence="3" key="1">
    <citation type="submission" date="2011-05" db="EMBL/GenBank/DDBJ databases">
        <title>Complete sequence of Desulfotomaculum kuznetsovii DSM 6115.</title>
        <authorList>
            <person name="Lucas S."/>
            <person name="Han J."/>
            <person name="Lapidus A."/>
            <person name="Cheng J.-F."/>
            <person name="Goodwin L."/>
            <person name="Pitluck S."/>
            <person name="Peters L."/>
            <person name="Mikhailova N."/>
            <person name="Lu M."/>
            <person name="Saunders E."/>
            <person name="Han C."/>
            <person name="Tapia R."/>
            <person name="Land M."/>
            <person name="Hauser L."/>
            <person name="Kyrpides N."/>
            <person name="Ivanova N."/>
            <person name="Pagani I."/>
            <person name="Nazina T."/>
            <person name="Ivanova A."/>
            <person name="Parshina S."/>
            <person name="Kuever J."/>
            <person name="Muyzer G."/>
            <person name="Plugge C."/>
            <person name="Stams A."/>
            <person name="Woyke T."/>
        </authorList>
    </citation>
    <scope>NUCLEOTIDE SEQUENCE [LARGE SCALE GENOMIC DNA]</scope>
    <source>
        <strain evidence="3">DSM 6115 / VKM B-1805 / 17</strain>
    </source>
</reference>
<sequence length="85" mass="9429">MDIKKTYKHLATCLLLGAAGCGPKAGPGQAPQAQQEQEGQQPWPEKVAYGGRKFAVRPAYFKINYLTQRGFHLFDSRSFPAAIYL</sequence>
<protein>
    <submittedName>
        <fullName evidence="2">Uncharacterized protein</fullName>
    </submittedName>
</protein>